<proteinExistence type="predicted"/>
<dbReference type="AlphaFoldDB" id="A0AAW0YZR6"/>
<evidence type="ECO:0000313" key="3">
    <source>
        <dbReference type="Proteomes" id="UP001388673"/>
    </source>
</evidence>
<dbReference type="Proteomes" id="UP001388673">
    <property type="component" value="Unassembled WGS sequence"/>
</dbReference>
<keyword evidence="3" id="KW-1185">Reference proteome</keyword>
<accession>A0AAW0YZR6</accession>
<feature type="compositionally biased region" description="Low complexity" evidence="1">
    <location>
        <begin position="14"/>
        <end position="38"/>
    </location>
</feature>
<organism evidence="2 3">
    <name type="scientific">Kwoniella newhampshirensis</name>
    <dbReference type="NCBI Taxonomy" id="1651941"/>
    <lineage>
        <taxon>Eukaryota</taxon>
        <taxon>Fungi</taxon>
        <taxon>Dikarya</taxon>
        <taxon>Basidiomycota</taxon>
        <taxon>Agaricomycotina</taxon>
        <taxon>Tremellomycetes</taxon>
        <taxon>Tremellales</taxon>
        <taxon>Cryptococcaceae</taxon>
        <taxon>Kwoniella</taxon>
    </lineage>
</organism>
<dbReference type="EMBL" id="JBCAWK010000005">
    <property type="protein sequence ID" value="KAK8858869.1"/>
    <property type="molecule type" value="Genomic_DNA"/>
</dbReference>
<dbReference type="GeneID" id="92180358"/>
<evidence type="ECO:0000256" key="1">
    <source>
        <dbReference type="SAM" id="MobiDB-lite"/>
    </source>
</evidence>
<reference evidence="2 3" key="1">
    <citation type="journal article" date="2024" name="bioRxiv">
        <title>Comparative genomics of Cryptococcus and Kwoniella reveals pathogenesis evolution and contrasting karyotype dynamics via intercentromeric recombination or chromosome fusion.</title>
        <authorList>
            <person name="Coelho M.A."/>
            <person name="David-Palma M."/>
            <person name="Shea T."/>
            <person name="Bowers K."/>
            <person name="McGinley-Smith S."/>
            <person name="Mohammad A.W."/>
            <person name="Gnirke A."/>
            <person name="Yurkov A.M."/>
            <person name="Nowrousian M."/>
            <person name="Sun S."/>
            <person name="Cuomo C.A."/>
            <person name="Heitman J."/>
        </authorList>
    </citation>
    <scope>NUCLEOTIDE SEQUENCE [LARGE SCALE GENOMIC DNA]</scope>
    <source>
        <strain evidence="2 3">CBS 13917</strain>
    </source>
</reference>
<dbReference type="KEGG" id="kne:92180358"/>
<comment type="caution">
    <text evidence="2">The sequence shown here is derived from an EMBL/GenBank/DDBJ whole genome shotgun (WGS) entry which is preliminary data.</text>
</comment>
<name>A0AAW0YZR6_9TREE</name>
<sequence length="212" mass="23520">MSSPSPPDQPTAGPSSSPSFPSQPQSQSSPRPQVSQSSHARSKARRDLHPERSYTGPDPATLDAPRSRTQAEKYFARVANENILPSRMSKMLGVGGWVLGGFACVYMTLYADFGNKEHVFSPVRRQYANLRNSFFTLSPKEREMMGVDERQSSVAAETGFVGEEQTPGRETLTPGAGVRFREQWSEAGYTPHDTISFRLAYAMEYSSIIWFA</sequence>
<feature type="region of interest" description="Disordered" evidence="1">
    <location>
        <begin position="1"/>
        <end position="67"/>
    </location>
</feature>
<evidence type="ECO:0008006" key="4">
    <source>
        <dbReference type="Google" id="ProtNLM"/>
    </source>
</evidence>
<evidence type="ECO:0000313" key="2">
    <source>
        <dbReference type="EMBL" id="KAK8858869.1"/>
    </source>
</evidence>
<dbReference type="RefSeq" id="XP_066803710.1">
    <property type="nucleotide sequence ID" value="XM_066946209.1"/>
</dbReference>
<gene>
    <name evidence="2" type="ORF">IAR55_003100</name>
</gene>
<protein>
    <recommendedName>
        <fullName evidence="4">Transmembrane protein</fullName>
    </recommendedName>
</protein>